<evidence type="ECO:0000256" key="4">
    <source>
        <dbReference type="SAM" id="SignalP"/>
    </source>
</evidence>
<evidence type="ECO:0000256" key="2">
    <source>
        <dbReference type="ARBA" id="ARBA00022803"/>
    </source>
</evidence>
<feature type="repeat" description="TPR" evidence="3">
    <location>
        <begin position="427"/>
        <end position="460"/>
    </location>
</feature>
<sequence>MNFITRISIVAVVCLSATATSFYRATAQQSKMPVVTPDATDRADQVYFDAVKALMLGDDKQEEDLMLQFAKLKPDEPASYYNLSRIYIRQNRPDKALEYIKKAIALDDENKWYREQYGNILAFKNQFLEAADVFARLAKTEKQNTDYLLKAALLYQRGGNNKEALALLDKLIERTGESEDYLLQKQQIYLKMNDVEGAARTIQQLIDQNPKEAKYYTLLAEVYDNNKQPEKATAIYEKAEKMFPDDPAVQLSLASHYHKLKNMVKYDEYVKKVITNKTLDAETQLGLLLPYLHELNDDTARRAEGVELARQLTLQHPDNVQVISFYGDVLSLNGQRDKATEQYKKAIDLDPSKYTTWQQLLYSYTDKSGADSLIAYSEKAARLFPNQAIIYYLNGIGYFNKREYKTAIKSINRAVDMQPDDNGELLAEMYSTLGDIYFLLKENTLSDSSYEKAVRADPKNASVLNNYAYYLSVRGQRLEDAERMSKQSLDLRPDEATFLDTYGWILYKEGKYDKAREYIQQAVDKSGPNADGTLLDHLGDVYYKLKNTEKAVEYWRKAKEKGADNNLIDKKIQDQKLYE</sequence>
<dbReference type="PANTHER" id="PTHR45586">
    <property type="entry name" value="TPR REPEAT-CONTAINING PROTEIN PA4667"/>
    <property type="match status" value="1"/>
</dbReference>
<dbReference type="PROSITE" id="PS50005">
    <property type="entry name" value="TPR"/>
    <property type="match status" value="6"/>
</dbReference>
<feature type="repeat" description="TPR" evidence="3">
    <location>
        <begin position="320"/>
        <end position="353"/>
    </location>
</feature>
<feature type="repeat" description="TPR" evidence="3">
    <location>
        <begin position="77"/>
        <end position="110"/>
    </location>
</feature>
<evidence type="ECO:0000256" key="3">
    <source>
        <dbReference type="PROSITE-ProRule" id="PRU00339"/>
    </source>
</evidence>
<feature type="chain" id="PRO_5016135435" evidence="4">
    <location>
        <begin position="26"/>
        <end position="579"/>
    </location>
</feature>
<dbReference type="PANTHER" id="PTHR45586:SF1">
    <property type="entry name" value="LIPOPOLYSACCHARIDE ASSEMBLY PROTEIN B"/>
    <property type="match status" value="1"/>
</dbReference>
<dbReference type="EMBL" id="QKTW01000013">
    <property type="protein sequence ID" value="PZF73416.1"/>
    <property type="molecule type" value="Genomic_DNA"/>
</dbReference>
<dbReference type="InterPro" id="IPR019734">
    <property type="entry name" value="TPR_rpt"/>
</dbReference>
<organism evidence="5 6">
    <name type="scientific">Taibaiella soli</name>
    <dbReference type="NCBI Taxonomy" id="1649169"/>
    <lineage>
        <taxon>Bacteria</taxon>
        <taxon>Pseudomonadati</taxon>
        <taxon>Bacteroidota</taxon>
        <taxon>Chitinophagia</taxon>
        <taxon>Chitinophagales</taxon>
        <taxon>Chitinophagaceae</taxon>
        <taxon>Taibaiella</taxon>
    </lineage>
</organism>
<dbReference type="Proteomes" id="UP000248745">
    <property type="component" value="Unassembled WGS sequence"/>
</dbReference>
<dbReference type="Pfam" id="PF13181">
    <property type="entry name" value="TPR_8"/>
    <property type="match status" value="1"/>
</dbReference>
<feature type="signal peptide" evidence="4">
    <location>
        <begin position="1"/>
        <end position="25"/>
    </location>
</feature>
<dbReference type="InterPro" id="IPR051012">
    <property type="entry name" value="CellSynth/LPSAsmb/PSIAsmb"/>
</dbReference>
<dbReference type="SMART" id="SM00028">
    <property type="entry name" value="TPR"/>
    <property type="match status" value="9"/>
</dbReference>
<keyword evidence="6" id="KW-1185">Reference proteome</keyword>
<feature type="repeat" description="TPR" evidence="3">
    <location>
        <begin position="388"/>
        <end position="421"/>
    </location>
</feature>
<feature type="repeat" description="TPR" evidence="3">
    <location>
        <begin position="213"/>
        <end position="246"/>
    </location>
</feature>
<dbReference type="InterPro" id="IPR011990">
    <property type="entry name" value="TPR-like_helical_dom_sf"/>
</dbReference>
<keyword evidence="1" id="KW-0677">Repeat</keyword>
<reference evidence="5 6" key="1">
    <citation type="submission" date="2018-06" db="EMBL/GenBank/DDBJ databases">
        <title>Mucibacter soli gen. nov., sp. nov., a new member of the family Chitinophagaceae producing mucin.</title>
        <authorList>
            <person name="Kim M.-K."/>
            <person name="Park S."/>
            <person name="Kim T.-S."/>
            <person name="Joung Y."/>
            <person name="Han J.-H."/>
            <person name="Kim S.B."/>
        </authorList>
    </citation>
    <scope>NUCLEOTIDE SEQUENCE [LARGE SCALE GENOMIC DNA]</scope>
    <source>
        <strain evidence="5 6">R1-15</strain>
    </source>
</reference>
<proteinExistence type="predicted"/>
<evidence type="ECO:0000313" key="5">
    <source>
        <dbReference type="EMBL" id="PZF73416.1"/>
    </source>
</evidence>
<dbReference type="OrthoDB" id="9814220at2"/>
<keyword evidence="2 3" id="KW-0802">TPR repeat</keyword>
<accession>A0A2W2BIZ1</accession>
<dbReference type="Gene3D" id="1.25.40.10">
    <property type="entry name" value="Tetratricopeptide repeat domain"/>
    <property type="match status" value="3"/>
</dbReference>
<dbReference type="SUPFAM" id="SSF48452">
    <property type="entry name" value="TPR-like"/>
    <property type="match status" value="3"/>
</dbReference>
<dbReference type="RefSeq" id="WP_110998479.1">
    <property type="nucleotide sequence ID" value="NZ_QKTW01000013.1"/>
</dbReference>
<evidence type="ECO:0000313" key="6">
    <source>
        <dbReference type="Proteomes" id="UP000248745"/>
    </source>
</evidence>
<feature type="repeat" description="TPR" evidence="3">
    <location>
        <begin position="532"/>
        <end position="565"/>
    </location>
</feature>
<keyword evidence="4" id="KW-0732">Signal</keyword>
<name>A0A2W2BIZ1_9BACT</name>
<comment type="caution">
    <text evidence="5">The sequence shown here is derived from an EMBL/GenBank/DDBJ whole genome shotgun (WGS) entry which is preliminary data.</text>
</comment>
<protein>
    <submittedName>
        <fullName evidence="5">Uncharacterized protein</fullName>
    </submittedName>
</protein>
<evidence type="ECO:0000256" key="1">
    <source>
        <dbReference type="ARBA" id="ARBA00022737"/>
    </source>
</evidence>
<dbReference type="AlphaFoldDB" id="A0A2W2BIZ1"/>
<dbReference type="Pfam" id="PF13429">
    <property type="entry name" value="TPR_15"/>
    <property type="match status" value="2"/>
</dbReference>
<gene>
    <name evidence="5" type="ORF">DN068_08475</name>
</gene>